<gene>
    <name evidence="2" type="ORF">ColLi_00515</name>
</gene>
<dbReference type="Proteomes" id="UP001055172">
    <property type="component" value="Unassembled WGS sequence"/>
</dbReference>
<feature type="chain" id="PRO_5041400739" description="TNFR-Cys domain-containing protein" evidence="1">
    <location>
        <begin position="20"/>
        <end position="71"/>
    </location>
</feature>
<feature type="signal peptide" evidence="1">
    <location>
        <begin position="1"/>
        <end position="19"/>
    </location>
</feature>
<keyword evidence="1" id="KW-0732">Signal</keyword>
<keyword evidence="3" id="KW-1185">Reference proteome</keyword>
<accession>A0AA37GBL1</accession>
<proteinExistence type="predicted"/>
<evidence type="ECO:0000313" key="2">
    <source>
        <dbReference type="EMBL" id="GJC77677.1"/>
    </source>
</evidence>
<protein>
    <recommendedName>
        <fullName evidence="4">TNFR-Cys domain-containing protein</fullName>
    </recommendedName>
</protein>
<comment type="caution">
    <text evidence="2">The sequence shown here is derived from an EMBL/GenBank/DDBJ whole genome shotgun (WGS) entry which is preliminary data.</text>
</comment>
<name>A0AA37GBL1_9PEZI</name>
<sequence>MKFAVVVSAVTLLVSGASAAWCRDCNYYTIVNDRCSGCSASEIHGTNQRCVNCGSSCPAASDYSGYSVHEC</sequence>
<dbReference type="EMBL" id="BPPX01000001">
    <property type="protein sequence ID" value="GJC77677.1"/>
    <property type="molecule type" value="Genomic_DNA"/>
</dbReference>
<dbReference type="AlphaFoldDB" id="A0AA37GBL1"/>
<organism evidence="2 3">
    <name type="scientific">Colletotrichum liriopes</name>
    <dbReference type="NCBI Taxonomy" id="708192"/>
    <lineage>
        <taxon>Eukaryota</taxon>
        <taxon>Fungi</taxon>
        <taxon>Dikarya</taxon>
        <taxon>Ascomycota</taxon>
        <taxon>Pezizomycotina</taxon>
        <taxon>Sordariomycetes</taxon>
        <taxon>Hypocreomycetidae</taxon>
        <taxon>Glomerellales</taxon>
        <taxon>Glomerellaceae</taxon>
        <taxon>Colletotrichum</taxon>
        <taxon>Colletotrichum spaethianum species complex</taxon>
    </lineage>
</organism>
<evidence type="ECO:0008006" key="4">
    <source>
        <dbReference type="Google" id="ProtNLM"/>
    </source>
</evidence>
<evidence type="ECO:0000313" key="3">
    <source>
        <dbReference type="Proteomes" id="UP001055172"/>
    </source>
</evidence>
<evidence type="ECO:0000256" key="1">
    <source>
        <dbReference type="SAM" id="SignalP"/>
    </source>
</evidence>
<reference evidence="2 3" key="1">
    <citation type="submission" date="2021-07" db="EMBL/GenBank/DDBJ databases">
        <title>Genome data of Colletotrichum spaethianum.</title>
        <authorList>
            <person name="Utami Y.D."/>
            <person name="Hiruma K."/>
        </authorList>
    </citation>
    <scope>NUCLEOTIDE SEQUENCE [LARGE SCALE GENOMIC DNA]</scope>
    <source>
        <strain evidence="2 3">MAFF 242679</strain>
    </source>
</reference>